<dbReference type="EMBL" id="UAWL01000006">
    <property type="protein sequence ID" value="SQB98464.1"/>
    <property type="molecule type" value="Genomic_DNA"/>
</dbReference>
<feature type="domain" description="Antitoxin SocA-like Panacea" evidence="1">
    <location>
        <begin position="51"/>
        <end position="146"/>
    </location>
</feature>
<evidence type="ECO:0000259" key="1">
    <source>
        <dbReference type="Pfam" id="PF13274"/>
    </source>
</evidence>
<dbReference type="Pfam" id="PF13274">
    <property type="entry name" value="SocA_Panacea"/>
    <property type="match status" value="1"/>
</dbReference>
<evidence type="ECO:0000313" key="3">
    <source>
        <dbReference type="Proteomes" id="UP000250166"/>
    </source>
</evidence>
<reference evidence="2 3" key="1">
    <citation type="submission" date="2018-06" db="EMBL/GenBank/DDBJ databases">
        <authorList>
            <consortium name="Pathogen Informatics"/>
            <person name="Doyle S."/>
        </authorList>
    </citation>
    <scope>NUCLEOTIDE SEQUENCE [LARGE SCALE GENOMIC DNA]</scope>
    <source>
        <strain evidence="2 3">NCTC13102</strain>
    </source>
</reference>
<sequence length="190" mass="22680">MKIAHQSTDKQKILEIAKYILLLNERFSQRSQNGIDISEQDAPDEISNLKLLKLVYYANALSLIYLHTPLFDEKIEAWRHGPVVPSLYRELKKYKGKNLMNIQELRTDTYRYLNDNEKHIITMAFREYGRYTAFRLRDMTHTESPWVDSFQEGAHNVISDEKIIDFFAKKQQEKAQYLYQKSEDYICLFR</sequence>
<protein>
    <submittedName>
        <fullName evidence="2">Prophage protein</fullName>
    </submittedName>
</protein>
<gene>
    <name evidence="2" type="ORF">NCTC13102_00923</name>
</gene>
<organism evidence="2 3">
    <name type="scientific">Helicobacter fennelliae</name>
    <dbReference type="NCBI Taxonomy" id="215"/>
    <lineage>
        <taxon>Bacteria</taxon>
        <taxon>Pseudomonadati</taxon>
        <taxon>Campylobacterota</taxon>
        <taxon>Epsilonproteobacteria</taxon>
        <taxon>Campylobacterales</taxon>
        <taxon>Helicobacteraceae</taxon>
        <taxon>Helicobacter</taxon>
    </lineage>
</organism>
<dbReference type="InterPro" id="IPR025272">
    <property type="entry name" value="SocA_Panacea"/>
</dbReference>
<name>A0A2X3BF91_9HELI</name>
<dbReference type="RefSeq" id="WP_023948878.1">
    <property type="nucleotide sequence ID" value="NZ_JAERIV010000010.1"/>
</dbReference>
<dbReference type="AlphaFoldDB" id="A0A2X3BF91"/>
<dbReference type="Proteomes" id="UP000250166">
    <property type="component" value="Unassembled WGS sequence"/>
</dbReference>
<evidence type="ECO:0000313" key="2">
    <source>
        <dbReference type="EMBL" id="SQB98464.1"/>
    </source>
</evidence>
<proteinExistence type="predicted"/>
<accession>A0A2X3BF91</accession>